<feature type="compositionally biased region" description="Low complexity" evidence="1">
    <location>
        <begin position="458"/>
        <end position="468"/>
    </location>
</feature>
<feature type="compositionally biased region" description="Low complexity" evidence="1">
    <location>
        <begin position="211"/>
        <end position="236"/>
    </location>
</feature>
<gene>
    <name evidence="2" type="ORF">BSAL_84975</name>
</gene>
<organism evidence="2 3">
    <name type="scientific">Bodo saltans</name>
    <name type="common">Flagellated protozoan</name>
    <dbReference type="NCBI Taxonomy" id="75058"/>
    <lineage>
        <taxon>Eukaryota</taxon>
        <taxon>Discoba</taxon>
        <taxon>Euglenozoa</taxon>
        <taxon>Kinetoplastea</taxon>
        <taxon>Metakinetoplastina</taxon>
        <taxon>Eubodonida</taxon>
        <taxon>Bodonidae</taxon>
        <taxon>Bodo</taxon>
    </lineage>
</organism>
<dbReference type="VEuPathDB" id="TriTrypDB:BSAL_84975"/>
<feature type="region of interest" description="Disordered" evidence="1">
    <location>
        <begin position="205"/>
        <end position="249"/>
    </location>
</feature>
<name>A0A0S4KFF8_BODSA</name>
<feature type="region of interest" description="Disordered" evidence="1">
    <location>
        <begin position="418"/>
        <end position="471"/>
    </location>
</feature>
<proteinExistence type="predicted"/>
<feature type="compositionally biased region" description="Low complexity" evidence="1">
    <location>
        <begin position="270"/>
        <end position="295"/>
    </location>
</feature>
<dbReference type="Proteomes" id="UP000051952">
    <property type="component" value="Unassembled WGS sequence"/>
</dbReference>
<reference evidence="3" key="1">
    <citation type="submission" date="2015-09" db="EMBL/GenBank/DDBJ databases">
        <authorList>
            <consortium name="Pathogen Informatics"/>
        </authorList>
    </citation>
    <scope>NUCLEOTIDE SEQUENCE [LARGE SCALE GENOMIC DNA]</scope>
    <source>
        <strain evidence="3">Lake Konstanz</strain>
    </source>
</reference>
<protein>
    <submittedName>
        <fullName evidence="2">Uncharacterized protein</fullName>
    </submittedName>
</protein>
<accession>A0A0S4KFF8</accession>
<evidence type="ECO:0000256" key="1">
    <source>
        <dbReference type="SAM" id="MobiDB-lite"/>
    </source>
</evidence>
<feature type="compositionally biased region" description="Polar residues" evidence="1">
    <location>
        <begin position="347"/>
        <end position="356"/>
    </location>
</feature>
<evidence type="ECO:0000313" key="3">
    <source>
        <dbReference type="Proteomes" id="UP000051952"/>
    </source>
</evidence>
<dbReference type="AlphaFoldDB" id="A0A0S4KFF8"/>
<feature type="region of interest" description="Disordered" evidence="1">
    <location>
        <begin position="269"/>
        <end position="301"/>
    </location>
</feature>
<feature type="region of interest" description="Disordered" evidence="1">
    <location>
        <begin position="332"/>
        <end position="357"/>
    </location>
</feature>
<dbReference type="EMBL" id="CYKH01000991">
    <property type="protein sequence ID" value="CUI14312.1"/>
    <property type="molecule type" value="Genomic_DNA"/>
</dbReference>
<feature type="region of interest" description="Disordered" evidence="1">
    <location>
        <begin position="512"/>
        <end position="576"/>
    </location>
</feature>
<evidence type="ECO:0000313" key="2">
    <source>
        <dbReference type="EMBL" id="CUI14312.1"/>
    </source>
</evidence>
<sequence>MGCSASTIAVIPTSPEAPPSVAVQADAISCLPSRLPSQSQHLNFLDYVNSSSTVVPPRSRQNGSSSSSPVVANMSRHASLTMCSPTMQWNDGMAVMQSSTPGGPLLDDMLASSQLVMEPIMLHHRRTSKTSITSPSIRSPLEDFAVATARHLSTGDFYRGIPVNSINEDHNAQTTTPDVTPTAIAAALVAATSSTGAFAVPQSHHLRGEGQKTQQQQQLQMPSSSTADSSTLLLPPATSGGAFSDDDGSIVQTHTQLPMVLPIASFHANSSNQQQPQLPQIQSHSQQQQQQQTPPLHRQSSFGNYVFPTAYAFPSTTTPRPSAANHPFHRRSVTFEPTNNDDLDSAGSPSAHSSATGAAIGFVRRRVPSMSLNEAEESPRFYQPLPITTPAAAVIAESPRGGRKPQLRLALAAIPFKSPGEGSALRTSPTASSSDAVTGGRTATGRAQVPPSQRFRLATASGASGSATRRVSIGASSSVGDASARSLVLEPNGGPAAQLFPVYRNRFDSLSRRSGMESSSGGGPQSDQPEDNVWAMNEDGDGDGGFMLRIPELETGNSARSMPEVAELPLYFTEDE</sequence>
<feature type="compositionally biased region" description="Polar residues" evidence="1">
    <location>
        <begin position="425"/>
        <end position="436"/>
    </location>
</feature>
<keyword evidence="3" id="KW-1185">Reference proteome</keyword>